<feature type="domain" description="Uncharacterised" evidence="2">
    <location>
        <begin position="54"/>
        <end position="375"/>
    </location>
</feature>
<evidence type="ECO:0000313" key="4">
    <source>
        <dbReference type="Proteomes" id="UP000199250"/>
    </source>
</evidence>
<feature type="compositionally biased region" description="Basic and acidic residues" evidence="1">
    <location>
        <begin position="517"/>
        <end position="531"/>
    </location>
</feature>
<dbReference type="InterPro" id="IPR011119">
    <property type="entry name" value="Unchr_helicase_relaxase_TraI"/>
</dbReference>
<evidence type="ECO:0000256" key="1">
    <source>
        <dbReference type="SAM" id="MobiDB-lite"/>
    </source>
</evidence>
<dbReference type="Gene3D" id="1.10.3210.40">
    <property type="match status" value="1"/>
</dbReference>
<feature type="region of interest" description="Disordered" evidence="1">
    <location>
        <begin position="428"/>
        <end position="531"/>
    </location>
</feature>
<dbReference type="Proteomes" id="UP000199250">
    <property type="component" value="Unassembled WGS sequence"/>
</dbReference>
<evidence type="ECO:0000313" key="3">
    <source>
        <dbReference type="EMBL" id="SEI60454.1"/>
    </source>
</evidence>
<dbReference type="SUPFAM" id="SSF109604">
    <property type="entry name" value="HD-domain/PDEase-like"/>
    <property type="match status" value="1"/>
</dbReference>
<dbReference type="NCBIfam" id="NF041494">
    <property type="entry name" value="MobH"/>
    <property type="match status" value="1"/>
</dbReference>
<dbReference type="AlphaFoldDB" id="A0A1H6S3K8"/>
<proteinExistence type="predicted"/>
<organism evidence="3 4">
    <name type="scientific">Azotobacter beijerinckii</name>
    <dbReference type="NCBI Taxonomy" id="170623"/>
    <lineage>
        <taxon>Bacteria</taxon>
        <taxon>Pseudomonadati</taxon>
        <taxon>Pseudomonadota</taxon>
        <taxon>Gammaproteobacteria</taxon>
        <taxon>Pseudomonadales</taxon>
        <taxon>Pseudomonadaceae</taxon>
        <taxon>Azotobacter</taxon>
    </lineage>
</organism>
<feature type="region of interest" description="Disordered" evidence="1">
    <location>
        <begin position="577"/>
        <end position="604"/>
    </location>
</feature>
<protein>
    <submittedName>
        <fullName evidence="3">Conjugal transfer pilus assembly protein TraI</fullName>
    </submittedName>
</protein>
<sequence>MLFSSLKRWLFGDNHASPFTKAPLPAEQLIPPELRPYLENHNWLNLGYPPYREGYPGQVQGEWFMRQYQRKRIERIEGSVGLPNDEYRRYVEPILVNFAEWAHLLPASEHYHHTGPGGLLWHSLEVANLTLAVCLITAFDTAETPARRSARRWRWNVAAVAAGLLHDAGKALTHLRATDFEGRLEWNPEQETLHQWSVRHRLDRYFLHWNARRHEKHVQVSVGLAQKLIPDEVVAWILEGGRDIHEALLDAIAGAENGSPLTGLVRRADSVSVKHDLLRGPSHAEVRETGVPVIRLVSDAMLRLLDMGQWTVNTPGSRVWVATDGVYIVWHYGAKEIVELLVKDGIAAIPGAPETLLTLLADHGLAQRRDDGELYWPVTPHVLCRNGKGPILRCLKLSSPEVLFPHVPVPLPTSIRLGKAGEQVELIAPSEQRPLEQTRPTSAPTTVAVGRLVPESGEATPNRPNGESAPEPTRSVISIPCLPAEPRIPSTPDPAAVKAQPKPAALAPANRNAQPEEPEKKDPDTGLERRQPATSPLVPAAEPLLMAHAPSNPASEPQPPAFPRKNAQGKISLAELLGEPSLPPCPQNPLQPRSESPGPRLKLQGHAAGRLTPSQKVRLTPAGIALLNAQPVLANKFVACLDQLKTLRPVAGRVFVPLNKTPFDDDDLLPLCDSDWLWRDFTREGAPLTRQVNRRRGFLLTVPLSALFCRLGELDWGIFDIGSLPEDKIAPYHGYLAAVLEQARPERLGSVNTLAIGESRLEILAKQLDVSKRDVEAAVLGLRDAVRIPVRKKLYIRARPEEVASQSD</sequence>
<reference evidence="3 4" key="1">
    <citation type="submission" date="2016-10" db="EMBL/GenBank/DDBJ databases">
        <authorList>
            <person name="de Groot N.N."/>
        </authorList>
    </citation>
    <scope>NUCLEOTIDE SEQUENCE [LARGE SCALE GENOMIC DNA]</scope>
    <source>
        <strain evidence="3 4">DSM 373</strain>
    </source>
</reference>
<name>A0A1H6S3K8_9GAMM</name>
<dbReference type="Pfam" id="PF07514">
    <property type="entry name" value="TraI_2"/>
    <property type="match status" value="1"/>
</dbReference>
<gene>
    <name evidence="3" type="ORF">SAMN04244572_01023</name>
</gene>
<dbReference type="EMBL" id="FNYQ01000011">
    <property type="protein sequence ID" value="SEI60454.1"/>
    <property type="molecule type" value="Genomic_DNA"/>
</dbReference>
<feature type="compositionally biased region" description="Low complexity" evidence="1">
    <location>
        <begin position="493"/>
        <end position="509"/>
    </location>
</feature>
<dbReference type="RefSeq" id="WP_170849293.1">
    <property type="nucleotide sequence ID" value="NZ_FNYQ01000011.1"/>
</dbReference>
<evidence type="ECO:0000259" key="2">
    <source>
        <dbReference type="Pfam" id="PF07514"/>
    </source>
</evidence>
<accession>A0A1H6S3K8</accession>